<keyword evidence="1" id="KW-1133">Transmembrane helix</keyword>
<feature type="transmembrane region" description="Helical" evidence="1">
    <location>
        <begin position="250"/>
        <end position="269"/>
    </location>
</feature>
<feature type="transmembrane region" description="Helical" evidence="1">
    <location>
        <begin position="536"/>
        <end position="559"/>
    </location>
</feature>
<feature type="transmembrane region" description="Helical" evidence="1">
    <location>
        <begin position="649"/>
        <end position="668"/>
    </location>
</feature>
<keyword evidence="1" id="KW-0812">Transmembrane</keyword>
<feature type="transmembrane region" description="Helical" evidence="1">
    <location>
        <begin position="95"/>
        <end position="116"/>
    </location>
</feature>
<feature type="transmembrane region" description="Helical" evidence="1">
    <location>
        <begin position="571"/>
        <end position="599"/>
    </location>
</feature>
<name>A0ABQ8Z4H4_9EUKA</name>
<accession>A0ABQ8Z4H4</accession>
<organism evidence="2 3">
    <name type="scientific">Anaeramoeba flamelloides</name>
    <dbReference type="NCBI Taxonomy" id="1746091"/>
    <lineage>
        <taxon>Eukaryota</taxon>
        <taxon>Metamonada</taxon>
        <taxon>Anaeramoebidae</taxon>
        <taxon>Anaeramoeba</taxon>
    </lineage>
</organism>
<feature type="transmembrane region" description="Helical" evidence="1">
    <location>
        <begin position="747"/>
        <end position="766"/>
    </location>
</feature>
<comment type="caution">
    <text evidence="2">The sequence shown here is derived from an EMBL/GenBank/DDBJ whole genome shotgun (WGS) entry which is preliminary data.</text>
</comment>
<reference evidence="2" key="1">
    <citation type="submission" date="2022-08" db="EMBL/GenBank/DDBJ databases">
        <title>Novel sulfate-reducing endosymbionts in the free-living metamonad Anaeramoeba.</title>
        <authorList>
            <person name="Jerlstrom-Hultqvist J."/>
            <person name="Cepicka I."/>
            <person name="Gallot-Lavallee L."/>
            <person name="Salas-Leiva D."/>
            <person name="Curtis B.A."/>
            <person name="Zahonova K."/>
            <person name="Pipaliya S."/>
            <person name="Dacks J."/>
            <person name="Roger A.J."/>
        </authorList>
    </citation>
    <scope>NUCLEOTIDE SEQUENCE</scope>
    <source>
        <strain evidence="2">Schooner1</strain>
    </source>
</reference>
<gene>
    <name evidence="2" type="ORF">M0813_01550</name>
</gene>
<dbReference type="Proteomes" id="UP001150062">
    <property type="component" value="Unassembled WGS sequence"/>
</dbReference>
<evidence type="ECO:0000313" key="3">
    <source>
        <dbReference type="Proteomes" id="UP001150062"/>
    </source>
</evidence>
<keyword evidence="1" id="KW-0472">Membrane</keyword>
<feature type="transmembrane region" description="Helical" evidence="1">
    <location>
        <begin position="674"/>
        <end position="691"/>
    </location>
</feature>
<feature type="transmembrane region" description="Helical" evidence="1">
    <location>
        <begin position="703"/>
        <end position="727"/>
    </location>
</feature>
<sequence length="810" mass="93696">MTNEVNEADFCEADFIEENNENTMSQSLLDNNNTYNNDYGYYSFNTNNTSNNTNQSKKAKDLYTLTGLKIQNNYPIYNYVNNKNLTPKMPTYFSLVWYILSLVVFVIQQCFVIFYLEKISVVRWYIPFAVTILLLIPYLSVLKLVKGKGIFTFRPRTPTDEASQVSNRSIKVLKLLLVAQTTQFMVFIVFLRKAGHSERWDSKWGNLSKDGLLYIISLCSFFYYSYAKILRPADRCDPLNNYLDLWGIEIAIDAFDLSDFFVVGSWYLLSSDGLDKSQVHDLMRAGWGKSLANFPYIVDIAILLWLMSIAIRICHYLSLHYDSDQRFWAKFTPTRDEDSVNLIQDIVDEGGLTGIYRYSYDLQEDYSVPRFLQSKKKNGHGILTIYDPQTDQKNEEEEFERIIAQADEIEEVSNLQEMRFQYTLLTRENIGIRLNKSLNKYTIPCNLLSLALRLILLIQVKNSLQILLIVKNIFSIHREVSVILQSVNPNQFWLKGKCLKLLTKTNLLISTIVLAIVYGAICTLADIYIYKIKGNSAWAAPPFTLILMVLIFILLIVTFKKLGDNNFYDAFVLLLFWVPLIFFYTIAFVSRSVVLYWGFTKLKVDGAWGQNWLFLLMLSFTIPFWLYSRIGLYLGKLLTNAENRNSRNAFLKFFEPGYIYSRISIVSVIINSDAVYGIMDVLCAIALFNVSRVDGISKSMNRACIAFFFIEITTTTLKTLFTCALFPESKQTNTSGILTILNGFRVLSEPAIFIIRIVLAAQYSVYQPIWLFKNAISIINWVTFIERYQVLFKYDHYKSSFPEIPRKGIF</sequence>
<evidence type="ECO:0000313" key="2">
    <source>
        <dbReference type="EMBL" id="KAJ6251780.1"/>
    </source>
</evidence>
<feature type="transmembrane region" description="Helical" evidence="1">
    <location>
        <begin position="296"/>
        <end position="317"/>
    </location>
</feature>
<proteinExistence type="predicted"/>
<feature type="transmembrane region" description="Helical" evidence="1">
    <location>
        <begin position="122"/>
        <end position="145"/>
    </location>
</feature>
<keyword evidence="3" id="KW-1185">Reference proteome</keyword>
<feature type="transmembrane region" description="Helical" evidence="1">
    <location>
        <begin position="172"/>
        <end position="191"/>
    </location>
</feature>
<protein>
    <submittedName>
        <fullName evidence="2">Nf-kappa-b-repressing factor-related</fullName>
    </submittedName>
</protein>
<dbReference type="EMBL" id="JAOAOG010000054">
    <property type="protein sequence ID" value="KAJ6251780.1"/>
    <property type="molecule type" value="Genomic_DNA"/>
</dbReference>
<feature type="transmembrane region" description="Helical" evidence="1">
    <location>
        <begin position="507"/>
        <end position="530"/>
    </location>
</feature>
<evidence type="ECO:0000256" key="1">
    <source>
        <dbReference type="SAM" id="Phobius"/>
    </source>
</evidence>
<feature type="transmembrane region" description="Helical" evidence="1">
    <location>
        <begin position="211"/>
        <end position="229"/>
    </location>
</feature>
<feature type="transmembrane region" description="Helical" evidence="1">
    <location>
        <begin position="611"/>
        <end position="628"/>
    </location>
</feature>